<dbReference type="PROSITE" id="PS50893">
    <property type="entry name" value="ABC_TRANSPORTER_2"/>
    <property type="match status" value="1"/>
</dbReference>
<dbReference type="AlphaFoldDB" id="A0A9X1B637"/>
<evidence type="ECO:0000256" key="6">
    <source>
        <dbReference type="ARBA" id="ARBA00022967"/>
    </source>
</evidence>
<evidence type="ECO:0000256" key="2">
    <source>
        <dbReference type="ARBA" id="ARBA00022448"/>
    </source>
</evidence>
<keyword evidence="5 10" id="KW-0067">ATP-binding</keyword>
<evidence type="ECO:0000256" key="8">
    <source>
        <dbReference type="SAM" id="MobiDB-lite"/>
    </source>
</evidence>
<keyword evidence="2" id="KW-0813">Transport</keyword>
<dbReference type="GO" id="GO:0015416">
    <property type="term" value="F:ABC-type phosphonate transporter activity"/>
    <property type="evidence" value="ECO:0007669"/>
    <property type="project" value="InterPro"/>
</dbReference>
<organism evidence="10 11">
    <name type="scientific">Lamprobacter modestohalophilus</name>
    <dbReference type="NCBI Taxonomy" id="1064514"/>
    <lineage>
        <taxon>Bacteria</taxon>
        <taxon>Pseudomonadati</taxon>
        <taxon>Pseudomonadota</taxon>
        <taxon>Gammaproteobacteria</taxon>
        <taxon>Chromatiales</taxon>
        <taxon>Chromatiaceae</taxon>
        <taxon>Lamprobacter</taxon>
    </lineage>
</organism>
<sequence length="334" mass="35771">MVCPTTASSAERVSPDARSPLALRLVRLSKRYPAGDLALSDVSLSVPPGQVLGLIGPSGAGKSTLIRCINRLVEPTSGQVFLGPARPGSPAPDEIELSALGRRGLRRARRRIGMIFQEFALVERLTVMENVLSGRLGYVPFWRSWLRRFPPADIANAYRLLDRVGLAEHADKRADALSGGQRQRVGITRALAQEPDLLLVDEPTASLDPKTSRQIMRLLREVCAEANRADDTGRGSGPGSGRGLAAIVNIHDVALAQQFMMRIVGLRAGRIVYDGPPDGLSPEVLTQIYGEEDWGSTTEDAGHSGGAPERHPAGATQHHPGPEPPTDQSMAGAL</sequence>
<comment type="subcellular location">
    <subcellularLocation>
        <location evidence="1">Cell inner membrane</location>
        <topology evidence="1">Peripheral membrane protein</topology>
    </subcellularLocation>
</comment>
<reference evidence="10 11" key="1">
    <citation type="journal article" date="2020" name="Microorganisms">
        <title>Osmotic Adaptation and Compatible Solute Biosynthesis of Phototrophic Bacteria as Revealed from Genome Analyses.</title>
        <authorList>
            <person name="Imhoff J.F."/>
            <person name="Rahn T."/>
            <person name="Kunzel S."/>
            <person name="Keller A."/>
            <person name="Neulinger S.C."/>
        </authorList>
    </citation>
    <scope>NUCLEOTIDE SEQUENCE [LARGE SCALE GENOMIC DNA]</scope>
    <source>
        <strain evidence="10 11">DSM 25653</strain>
    </source>
</reference>
<gene>
    <name evidence="10" type="ORF">CKO42_19045</name>
</gene>
<dbReference type="PANTHER" id="PTHR43166:SF6">
    <property type="entry name" value="PHOSPHONATES IMPORT ATP-BINDING PROTEIN PHNC"/>
    <property type="match status" value="1"/>
</dbReference>
<keyword evidence="6" id="KW-1278">Translocase</keyword>
<dbReference type="EMBL" id="NRRY01000041">
    <property type="protein sequence ID" value="MBK1620491.1"/>
    <property type="molecule type" value="Genomic_DNA"/>
</dbReference>
<dbReference type="PANTHER" id="PTHR43166">
    <property type="entry name" value="AMINO ACID IMPORT ATP-BINDING PROTEIN"/>
    <property type="match status" value="1"/>
</dbReference>
<name>A0A9X1B637_9GAMM</name>
<dbReference type="SMART" id="SM00382">
    <property type="entry name" value="AAA"/>
    <property type="match status" value="1"/>
</dbReference>
<evidence type="ECO:0000259" key="9">
    <source>
        <dbReference type="PROSITE" id="PS50893"/>
    </source>
</evidence>
<evidence type="ECO:0000256" key="3">
    <source>
        <dbReference type="ARBA" id="ARBA00022475"/>
    </source>
</evidence>
<feature type="domain" description="ABC transporter" evidence="9">
    <location>
        <begin position="23"/>
        <end position="293"/>
    </location>
</feature>
<keyword evidence="11" id="KW-1185">Reference proteome</keyword>
<accession>A0A9X1B637</accession>
<evidence type="ECO:0000313" key="10">
    <source>
        <dbReference type="EMBL" id="MBK1620491.1"/>
    </source>
</evidence>
<keyword evidence="3" id="KW-1003">Cell membrane</keyword>
<dbReference type="Pfam" id="PF00005">
    <property type="entry name" value="ABC_tran"/>
    <property type="match status" value="1"/>
</dbReference>
<dbReference type="SUPFAM" id="SSF52540">
    <property type="entry name" value="P-loop containing nucleoside triphosphate hydrolases"/>
    <property type="match status" value="1"/>
</dbReference>
<evidence type="ECO:0000256" key="7">
    <source>
        <dbReference type="ARBA" id="ARBA00023136"/>
    </source>
</evidence>
<dbReference type="InterPro" id="IPR027417">
    <property type="entry name" value="P-loop_NTPase"/>
</dbReference>
<evidence type="ECO:0000256" key="1">
    <source>
        <dbReference type="ARBA" id="ARBA00004417"/>
    </source>
</evidence>
<dbReference type="CDD" id="cd03256">
    <property type="entry name" value="ABC_PhnC_transporter"/>
    <property type="match status" value="1"/>
</dbReference>
<dbReference type="Proteomes" id="UP001138768">
    <property type="component" value="Unassembled WGS sequence"/>
</dbReference>
<evidence type="ECO:0000256" key="5">
    <source>
        <dbReference type="ARBA" id="ARBA00022840"/>
    </source>
</evidence>
<dbReference type="GO" id="GO:0016887">
    <property type="term" value="F:ATP hydrolysis activity"/>
    <property type="evidence" value="ECO:0007669"/>
    <property type="project" value="InterPro"/>
</dbReference>
<evidence type="ECO:0000256" key="4">
    <source>
        <dbReference type="ARBA" id="ARBA00022741"/>
    </source>
</evidence>
<dbReference type="GO" id="GO:0005886">
    <property type="term" value="C:plasma membrane"/>
    <property type="evidence" value="ECO:0007669"/>
    <property type="project" value="UniProtKB-SubCell"/>
</dbReference>
<dbReference type="InterPro" id="IPR003439">
    <property type="entry name" value="ABC_transporter-like_ATP-bd"/>
</dbReference>
<keyword evidence="7" id="KW-0472">Membrane</keyword>
<protein>
    <submittedName>
        <fullName evidence="10">Phosphonate ABC transporter ATP-binding protein</fullName>
    </submittedName>
</protein>
<proteinExistence type="predicted"/>
<comment type="caution">
    <text evidence="10">The sequence shown here is derived from an EMBL/GenBank/DDBJ whole genome shotgun (WGS) entry which is preliminary data.</text>
</comment>
<dbReference type="Gene3D" id="3.40.50.300">
    <property type="entry name" value="P-loop containing nucleotide triphosphate hydrolases"/>
    <property type="match status" value="1"/>
</dbReference>
<dbReference type="InterPro" id="IPR003593">
    <property type="entry name" value="AAA+_ATPase"/>
</dbReference>
<evidence type="ECO:0000313" key="11">
    <source>
        <dbReference type="Proteomes" id="UP001138768"/>
    </source>
</evidence>
<keyword evidence="4" id="KW-0547">Nucleotide-binding</keyword>
<feature type="region of interest" description="Disordered" evidence="8">
    <location>
        <begin position="294"/>
        <end position="334"/>
    </location>
</feature>
<dbReference type="GO" id="GO:0005524">
    <property type="term" value="F:ATP binding"/>
    <property type="evidence" value="ECO:0007669"/>
    <property type="project" value="UniProtKB-KW"/>
</dbReference>
<dbReference type="InterPro" id="IPR050086">
    <property type="entry name" value="MetN_ABC_transporter-like"/>
</dbReference>
<dbReference type="InterPro" id="IPR012693">
    <property type="entry name" value="ABC_transpr_PhnC"/>
</dbReference>